<dbReference type="EMBL" id="CP031165">
    <property type="protein sequence ID" value="AXV05602.1"/>
    <property type="molecule type" value="Genomic_DNA"/>
</dbReference>
<organism evidence="1 2">
    <name type="scientific">Euzebya pacifica</name>
    <dbReference type="NCBI Taxonomy" id="1608957"/>
    <lineage>
        <taxon>Bacteria</taxon>
        <taxon>Bacillati</taxon>
        <taxon>Actinomycetota</taxon>
        <taxon>Nitriliruptoria</taxon>
        <taxon>Euzebyales</taxon>
    </lineage>
</organism>
<proteinExistence type="predicted"/>
<dbReference type="OrthoDB" id="5244728at2"/>
<reference evidence="1 2" key="1">
    <citation type="submission" date="2018-09" db="EMBL/GenBank/DDBJ databases">
        <title>Complete genome sequence of Euzebya sp. DY32-46 isolated from seawater of Pacific Ocean.</title>
        <authorList>
            <person name="Xu L."/>
            <person name="Wu Y.-H."/>
            <person name="Xu X.-W."/>
        </authorList>
    </citation>
    <scope>NUCLEOTIDE SEQUENCE [LARGE SCALE GENOMIC DNA]</scope>
    <source>
        <strain evidence="1 2">DY32-46</strain>
    </source>
</reference>
<keyword evidence="2" id="KW-1185">Reference proteome</keyword>
<dbReference type="KEGG" id="euz:DVS28_a0901"/>
<name>A0A346XTQ5_9ACTN</name>
<gene>
    <name evidence="1" type="ORF">DVS28_a0901</name>
</gene>
<evidence type="ECO:0000313" key="2">
    <source>
        <dbReference type="Proteomes" id="UP000264006"/>
    </source>
</evidence>
<evidence type="ECO:0000313" key="1">
    <source>
        <dbReference type="EMBL" id="AXV05602.1"/>
    </source>
</evidence>
<accession>A0A346XTQ5</accession>
<dbReference type="AlphaFoldDB" id="A0A346XTQ5"/>
<protein>
    <recommendedName>
        <fullName evidence="3">SRPBCC family protein</fullName>
    </recommendedName>
</protein>
<evidence type="ECO:0008006" key="3">
    <source>
        <dbReference type="Google" id="ProtNLM"/>
    </source>
</evidence>
<sequence>MSTTVRTATVLGPEQARVAARLLQRDPAEWLPADARRSGAGWLLTVRAGRATRTVRARIGGVVITDGRIGRRLRWVPLRPDAPQRETVLPAFEGRIQLLPDDGEGEPLLVVSGTYDPPGGVAGRGIDALVMHHVARHTLNRLLEDVLPGLTDAASTAA</sequence>
<dbReference type="RefSeq" id="WP_114590388.1">
    <property type="nucleotide sequence ID" value="NZ_CP031165.1"/>
</dbReference>
<dbReference type="Proteomes" id="UP000264006">
    <property type="component" value="Chromosome"/>
</dbReference>